<evidence type="ECO:0000256" key="1">
    <source>
        <dbReference type="SAM" id="MobiDB-lite"/>
    </source>
</evidence>
<dbReference type="Proteomes" id="UP000823388">
    <property type="component" value="Chromosome 3N"/>
</dbReference>
<organism evidence="2 3">
    <name type="scientific">Panicum virgatum</name>
    <name type="common">Blackwell switchgrass</name>
    <dbReference type="NCBI Taxonomy" id="38727"/>
    <lineage>
        <taxon>Eukaryota</taxon>
        <taxon>Viridiplantae</taxon>
        <taxon>Streptophyta</taxon>
        <taxon>Embryophyta</taxon>
        <taxon>Tracheophyta</taxon>
        <taxon>Spermatophyta</taxon>
        <taxon>Magnoliopsida</taxon>
        <taxon>Liliopsida</taxon>
        <taxon>Poales</taxon>
        <taxon>Poaceae</taxon>
        <taxon>PACMAD clade</taxon>
        <taxon>Panicoideae</taxon>
        <taxon>Panicodae</taxon>
        <taxon>Paniceae</taxon>
        <taxon>Panicinae</taxon>
        <taxon>Panicum</taxon>
        <taxon>Panicum sect. Hiantes</taxon>
    </lineage>
</organism>
<dbReference type="AlphaFoldDB" id="A0A8T0U2B8"/>
<evidence type="ECO:0000313" key="2">
    <source>
        <dbReference type="EMBL" id="KAG2616148.1"/>
    </source>
</evidence>
<evidence type="ECO:0000313" key="3">
    <source>
        <dbReference type="Proteomes" id="UP000823388"/>
    </source>
</evidence>
<gene>
    <name evidence="2" type="ORF">PVAP13_3NG140157</name>
</gene>
<protein>
    <submittedName>
        <fullName evidence="2">Uncharacterized protein</fullName>
    </submittedName>
</protein>
<keyword evidence="3" id="KW-1185">Reference proteome</keyword>
<name>A0A8T0U2B8_PANVG</name>
<feature type="region of interest" description="Disordered" evidence="1">
    <location>
        <begin position="1"/>
        <end position="41"/>
    </location>
</feature>
<proteinExistence type="predicted"/>
<comment type="caution">
    <text evidence="2">The sequence shown here is derived from an EMBL/GenBank/DDBJ whole genome shotgun (WGS) entry which is preliminary data.</text>
</comment>
<accession>A0A8T0U2B8</accession>
<sequence length="58" mass="6718">MSRKVSDREDDDDEQEVSRMGEPPQLVRGRPLGVSPRSRQGFAPKYLNWHFDSGVHHK</sequence>
<reference evidence="2" key="1">
    <citation type="submission" date="2020-05" db="EMBL/GenBank/DDBJ databases">
        <title>WGS assembly of Panicum virgatum.</title>
        <authorList>
            <person name="Lovell J.T."/>
            <person name="Jenkins J."/>
            <person name="Shu S."/>
            <person name="Juenger T.E."/>
            <person name="Schmutz J."/>
        </authorList>
    </citation>
    <scope>NUCLEOTIDE SEQUENCE</scope>
    <source>
        <strain evidence="2">AP13</strain>
    </source>
</reference>
<dbReference type="EMBL" id="CM029042">
    <property type="protein sequence ID" value="KAG2616148.1"/>
    <property type="molecule type" value="Genomic_DNA"/>
</dbReference>